<dbReference type="GO" id="GO:0006281">
    <property type="term" value="P:DNA repair"/>
    <property type="evidence" value="ECO:0007669"/>
    <property type="project" value="InterPro"/>
</dbReference>
<dbReference type="PANTHER" id="PTHR21180">
    <property type="entry name" value="ENDONUCLEASE/EXONUCLEASE/PHOSPHATASE FAMILY DOMAIN-CONTAINING PROTEIN 1"/>
    <property type="match status" value="1"/>
</dbReference>
<dbReference type="GO" id="GO:0015628">
    <property type="term" value="P:protein secretion by the type II secretion system"/>
    <property type="evidence" value="ECO:0007669"/>
    <property type="project" value="TreeGrafter"/>
</dbReference>
<protein>
    <submittedName>
        <fullName evidence="3">Competence protein ComEA</fullName>
    </submittedName>
</protein>
<name>A0A5D6VXB2_9FIRM</name>
<feature type="compositionally biased region" description="Polar residues" evidence="1">
    <location>
        <begin position="110"/>
        <end position="122"/>
    </location>
</feature>
<dbReference type="AlphaFoldDB" id="A0A5D6VXB2"/>
<proteinExistence type="predicted"/>
<dbReference type="InterPro" id="IPR003583">
    <property type="entry name" value="Hlx-hairpin-Hlx_DNA-bd_motif"/>
</dbReference>
<gene>
    <name evidence="3" type="ORF">FZ040_13515</name>
</gene>
<dbReference type="InterPro" id="IPR019554">
    <property type="entry name" value="Soluble_ligand-bd"/>
</dbReference>
<keyword evidence="4" id="KW-1185">Reference proteome</keyword>
<dbReference type="SMART" id="SM00278">
    <property type="entry name" value="HhH1"/>
    <property type="match status" value="2"/>
</dbReference>
<dbReference type="PANTHER" id="PTHR21180:SF32">
    <property type="entry name" value="ENDONUCLEASE_EXONUCLEASE_PHOSPHATASE FAMILY DOMAIN-CONTAINING PROTEIN 1"/>
    <property type="match status" value="1"/>
</dbReference>
<dbReference type="Pfam" id="PF10531">
    <property type="entry name" value="SLBB"/>
    <property type="match status" value="1"/>
</dbReference>
<reference evidence="3 4" key="1">
    <citation type="submission" date="2019-08" db="EMBL/GenBank/DDBJ databases">
        <title>Selenomonas sp. mPRGC5 and Selenomonas sp. mPRGC8 isolated from ruminal fluid of dairy goat (Capra hircus).</title>
        <authorList>
            <person name="Poothong S."/>
            <person name="Nuengjamnong C."/>
            <person name="Tanasupawat S."/>
        </authorList>
    </citation>
    <scope>NUCLEOTIDE SEQUENCE [LARGE SCALE GENOMIC DNA]</scope>
    <source>
        <strain evidence="4">mPRGC5</strain>
    </source>
</reference>
<feature type="domain" description="Helix-hairpin-helix DNA-binding motif class 1" evidence="2">
    <location>
        <begin position="138"/>
        <end position="157"/>
    </location>
</feature>
<dbReference type="GO" id="GO:0015627">
    <property type="term" value="C:type II protein secretion system complex"/>
    <property type="evidence" value="ECO:0007669"/>
    <property type="project" value="TreeGrafter"/>
</dbReference>
<organism evidence="3 4">
    <name type="scientific">Selenomonas ruminis</name>
    <dbReference type="NCBI Taxonomy" id="2593411"/>
    <lineage>
        <taxon>Bacteria</taxon>
        <taxon>Bacillati</taxon>
        <taxon>Bacillota</taxon>
        <taxon>Negativicutes</taxon>
        <taxon>Selenomonadales</taxon>
        <taxon>Selenomonadaceae</taxon>
        <taxon>Selenomonas</taxon>
    </lineage>
</organism>
<dbReference type="InterPro" id="IPR010994">
    <property type="entry name" value="RuvA_2-like"/>
</dbReference>
<dbReference type="EMBL" id="VTOY01000025">
    <property type="protein sequence ID" value="TYZ19325.1"/>
    <property type="molecule type" value="Genomic_DNA"/>
</dbReference>
<dbReference type="SUPFAM" id="SSF142984">
    <property type="entry name" value="Nqo1 middle domain-like"/>
    <property type="match status" value="1"/>
</dbReference>
<evidence type="ECO:0000256" key="1">
    <source>
        <dbReference type="SAM" id="MobiDB-lite"/>
    </source>
</evidence>
<dbReference type="Gene3D" id="3.10.560.10">
    <property type="entry name" value="Outer membrane lipoprotein wza domain like"/>
    <property type="match status" value="1"/>
</dbReference>
<evidence type="ECO:0000313" key="3">
    <source>
        <dbReference type="EMBL" id="TYZ19325.1"/>
    </source>
</evidence>
<dbReference type="Gene3D" id="1.10.150.280">
    <property type="entry name" value="AF1531-like domain"/>
    <property type="match status" value="1"/>
</dbReference>
<evidence type="ECO:0000313" key="4">
    <source>
        <dbReference type="Proteomes" id="UP000323646"/>
    </source>
</evidence>
<sequence>MPMYKKSLGILLLLLVAIAVGTVYGSYAQESAVVLDEAGREETSQGKNITVYVTGAVNNPGMVTVKEGARVGDVVNSCGGLLPTADQQHINMAQVVKDGEQVKVPERQASPAQGNGQKNGKQASEKGGLVNINTADEKELDSLPGIGPAMAKRIIEYRETEGSFQRIEDIKKIKGIGEAKFAKIRDKICL</sequence>
<dbReference type="NCBIfam" id="TIGR00426">
    <property type="entry name" value="competence protein ComEA helix-hairpin-helix repeat region"/>
    <property type="match status" value="1"/>
</dbReference>
<dbReference type="OrthoDB" id="9790239at2"/>
<feature type="domain" description="Helix-hairpin-helix DNA-binding motif class 1" evidence="2">
    <location>
        <begin position="168"/>
        <end position="187"/>
    </location>
</feature>
<dbReference type="InterPro" id="IPR051675">
    <property type="entry name" value="Endo/Exo/Phosphatase_dom_1"/>
</dbReference>
<dbReference type="Proteomes" id="UP000323646">
    <property type="component" value="Unassembled WGS sequence"/>
</dbReference>
<dbReference type="GO" id="GO:0003677">
    <property type="term" value="F:DNA binding"/>
    <property type="evidence" value="ECO:0007669"/>
    <property type="project" value="InterPro"/>
</dbReference>
<dbReference type="SUPFAM" id="SSF47781">
    <property type="entry name" value="RuvA domain 2-like"/>
    <property type="match status" value="1"/>
</dbReference>
<comment type="caution">
    <text evidence="3">The sequence shown here is derived from an EMBL/GenBank/DDBJ whole genome shotgun (WGS) entry which is preliminary data.</text>
</comment>
<feature type="region of interest" description="Disordered" evidence="1">
    <location>
        <begin position="107"/>
        <end position="128"/>
    </location>
</feature>
<dbReference type="InterPro" id="IPR004509">
    <property type="entry name" value="Competence_ComEA_HhH"/>
</dbReference>
<evidence type="ECO:0000259" key="2">
    <source>
        <dbReference type="SMART" id="SM00278"/>
    </source>
</evidence>
<accession>A0A5D6VXB2</accession>
<dbReference type="Pfam" id="PF12836">
    <property type="entry name" value="HHH_3"/>
    <property type="match status" value="1"/>
</dbReference>